<dbReference type="OrthoDB" id="552755at2759"/>
<feature type="compositionally biased region" description="Basic and acidic residues" evidence="1">
    <location>
        <begin position="148"/>
        <end position="173"/>
    </location>
</feature>
<feature type="region of interest" description="Disordered" evidence="1">
    <location>
        <begin position="305"/>
        <end position="384"/>
    </location>
</feature>
<feature type="compositionally biased region" description="Basic residues" evidence="1">
    <location>
        <begin position="360"/>
        <end position="369"/>
    </location>
</feature>
<feature type="compositionally biased region" description="Acidic residues" evidence="1">
    <location>
        <begin position="335"/>
        <end position="354"/>
    </location>
</feature>
<keyword evidence="4" id="KW-1185">Reference proteome</keyword>
<feature type="compositionally biased region" description="Basic and acidic residues" evidence="1">
    <location>
        <begin position="305"/>
        <end position="314"/>
    </location>
</feature>
<feature type="region of interest" description="Disordered" evidence="1">
    <location>
        <begin position="74"/>
        <end position="233"/>
    </location>
</feature>
<protein>
    <recommendedName>
        <fullName evidence="2">DEK-C domain-containing protein</fullName>
    </recommendedName>
</protein>
<dbReference type="EMBL" id="KQ086328">
    <property type="protein sequence ID" value="KLO05307.1"/>
    <property type="molecule type" value="Genomic_DNA"/>
</dbReference>
<dbReference type="InterPro" id="IPR037647">
    <property type="entry name" value="HIRIP3"/>
</dbReference>
<reference evidence="3 4" key="1">
    <citation type="submission" date="2015-04" db="EMBL/GenBank/DDBJ databases">
        <title>Complete genome sequence of Schizopora paradoxa KUC8140, a cosmopolitan wood degrader in East Asia.</title>
        <authorList>
            <consortium name="DOE Joint Genome Institute"/>
            <person name="Min B."/>
            <person name="Park H."/>
            <person name="Jang Y."/>
            <person name="Kim J.-J."/>
            <person name="Kim K.H."/>
            <person name="Pangilinan J."/>
            <person name="Lipzen A."/>
            <person name="Riley R."/>
            <person name="Grigoriev I.V."/>
            <person name="Spatafora J.W."/>
            <person name="Choi I.-G."/>
        </authorList>
    </citation>
    <scope>NUCLEOTIDE SEQUENCE [LARGE SCALE GENOMIC DNA]</scope>
    <source>
        <strain evidence="3 4">KUC8140</strain>
    </source>
</reference>
<dbReference type="Proteomes" id="UP000053477">
    <property type="component" value="Unassembled WGS sequence"/>
</dbReference>
<evidence type="ECO:0000313" key="3">
    <source>
        <dbReference type="EMBL" id="KLO05307.1"/>
    </source>
</evidence>
<feature type="compositionally biased region" description="Basic and acidic residues" evidence="1">
    <location>
        <begin position="207"/>
        <end position="224"/>
    </location>
</feature>
<evidence type="ECO:0000259" key="2">
    <source>
        <dbReference type="PROSITE" id="PS51998"/>
    </source>
</evidence>
<gene>
    <name evidence="3" type="ORF">SCHPADRAFT_933695</name>
</gene>
<accession>A0A0H2R1V2</accession>
<dbReference type="GO" id="GO:0005634">
    <property type="term" value="C:nucleus"/>
    <property type="evidence" value="ECO:0007669"/>
    <property type="project" value="TreeGrafter"/>
</dbReference>
<evidence type="ECO:0000256" key="1">
    <source>
        <dbReference type="SAM" id="MobiDB-lite"/>
    </source>
</evidence>
<dbReference type="InParanoid" id="A0A0H2R1V2"/>
<sequence>MSDEEPILLNAPVDLERASELVRKIVNEAQKDGTLSKLTPRVVRQKVEQELELDPGTLDEKEYKGKLKSIIQDAVDATNGSGDESEGRDKQEGSSKGNSKKTPAPPKTKPKQKKATKRESTSDVDSNQTRKRKKDVTSEIGPAGPSDRTNKPKDAPIPETKKVEVPLEKKPDVVKLTNETAPAKYQSDSEMSILIDEPPPKKRKKRASDETSKEKKSIKEKKPATDTSPAEEQIKKLKSLVVACGVRKQWARELEDCETTSQQINHLKKLLTDLGMKGRFSMEQAKTIKQKRELAKEIQDVREFAEKHAGEGRVSRSANKSANKGAKSKKALQNSDDDRDDENGGSEDDEEEGGNETNKNKSHRRKVNAHRSIMAFLGDQSDSD</sequence>
<feature type="domain" description="DEK-C" evidence="2">
    <location>
        <begin position="12"/>
        <end position="76"/>
    </location>
</feature>
<dbReference type="PANTHER" id="PTHR15410">
    <property type="entry name" value="HIRA-INTERACTING PROTEIN 3"/>
    <property type="match status" value="1"/>
</dbReference>
<dbReference type="InterPro" id="IPR014876">
    <property type="entry name" value="DEK_C"/>
</dbReference>
<organism evidence="3 4">
    <name type="scientific">Schizopora paradoxa</name>
    <dbReference type="NCBI Taxonomy" id="27342"/>
    <lineage>
        <taxon>Eukaryota</taxon>
        <taxon>Fungi</taxon>
        <taxon>Dikarya</taxon>
        <taxon>Basidiomycota</taxon>
        <taxon>Agaricomycotina</taxon>
        <taxon>Agaricomycetes</taxon>
        <taxon>Hymenochaetales</taxon>
        <taxon>Schizoporaceae</taxon>
        <taxon>Schizopora</taxon>
    </lineage>
</organism>
<dbReference type="PANTHER" id="PTHR15410:SF2">
    <property type="entry name" value="HIRA-INTERACTING PROTEIN 3"/>
    <property type="match status" value="1"/>
</dbReference>
<dbReference type="STRING" id="27342.A0A0H2R1V2"/>
<dbReference type="PROSITE" id="PS51998">
    <property type="entry name" value="DEK_C"/>
    <property type="match status" value="1"/>
</dbReference>
<name>A0A0H2R1V2_9AGAM</name>
<feature type="compositionally biased region" description="Low complexity" evidence="1">
    <location>
        <begin position="315"/>
        <end position="325"/>
    </location>
</feature>
<dbReference type="AlphaFoldDB" id="A0A0H2R1V2"/>
<proteinExistence type="predicted"/>
<evidence type="ECO:0000313" key="4">
    <source>
        <dbReference type="Proteomes" id="UP000053477"/>
    </source>
</evidence>